<proteinExistence type="predicted"/>
<dbReference type="RefSeq" id="WP_084736387.1">
    <property type="nucleotide sequence ID" value="NZ_MPIN01000004.1"/>
</dbReference>
<sequence>MPPIDRYPRPNMFTQRDHHYAMGRPTSTHQRQFLNEAEENAAYQSDRHTEALYARGESRGYSRAEVDAGRRRMAETHSTINFNPAARLDDGTSVMEAMADDDYHRNMFETNISGAQLGQAQRQTVENSLYDNHYRGVPAYAHPSYGALNMTDSPHGTAPFAGDAHLRIRPETHDRATYSYFDSARANRSEDLGTRRHNDHVLYRTTNHTFDNVMGRRPSSPADPHGDYVEVQYHGRVRYGEDVESLNVHSRHRDTEIGGHARRFRDNHETKLYWVDDRGERRRSYGGDGGGYDRHEGYYR</sequence>
<dbReference type="Proteomes" id="UP000182229">
    <property type="component" value="Unassembled WGS sequence"/>
</dbReference>
<dbReference type="AlphaFoldDB" id="A0A1L9BBB4"/>
<keyword evidence="3" id="KW-1185">Reference proteome</keyword>
<accession>A0A1L9BBB4</accession>
<evidence type="ECO:0000313" key="3">
    <source>
        <dbReference type="Proteomes" id="UP000182229"/>
    </source>
</evidence>
<gene>
    <name evidence="2" type="ORF">BON30_18695</name>
</gene>
<dbReference type="InterPro" id="IPR022074">
    <property type="entry name" value="DUF3626"/>
</dbReference>
<evidence type="ECO:0000256" key="1">
    <source>
        <dbReference type="SAM" id="MobiDB-lite"/>
    </source>
</evidence>
<reference evidence="2 3" key="2">
    <citation type="submission" date="2016-12" db="EMBL/GenBank/DDBJ databases">
        <title>Draft Genome Sequence of Cystobacter ferrugineus Strain Cbfe23.</title>
        <authorList>
            <person name="Akbar S."/>
            <person name="Dowd S.E."/>
            <person name="Stevens D.C."/>
        </authorList>
    </citation>
    <scope>NUCLEOTIDE SEQUENCE [LARGE SCALE GENOMIC DNA]</scope>
    <source>
        <strain evidence="2 3">Cbfe23</strain>
    </source>
</reference>
<dbReference type="STRING" id="83449.BON30_18695"/>
<comment type="caution">
    <text evidence="2">The sequence shown here is derived from an EMBL/GenBank/DDBJ whole genome shotgun (WGS) entry which is preliminary data.</text>
</comment>
<organism evidence="2 3">
    <name type="scientific">Cystobacter ferrugineus</name>
    <dbReference type="NCBI Taxonomy" id="83449"/>
    <lineage>
        <taxon>Bacteria</taxon>
        <taxon>Pseudomonadati</taxon>
        <taxon>Myxococcota</taxon>
        <taxon>Myxococcia</taxon>
        <taxon>Myxococcales</taxon>
        <taxon>Cystobacterineae</taxon>
        <taxon>Archangiaceae</taxon>
        <taxon>Cystobacter</taxon>
    </lineage>
</organism>
<reference evidence="3" key="1">
    <citation type="submission" date="2016-11" db="EMBL/GenBank/DDBJ databases">
        <authorList>
            <person name="Shukria A."/>
            <person name="Stevens D.C."/>
        </authorList>
    </citation>
    <scope>NUCLEOTIDE SEQUENCE [LARGE SCALE GENOMIC DNA]</scope>
    <source>
        <strain evidence="3">Cbfe23</strain>
    </source>
</reference>
<dbReference type="Pfam" id="PF12294">
    <property type="entry name" value="DUF3626"/>
    <property type="match status" value="1"/>
</dbReference>
<dbReference type="EMBL" id="MPIN01000004">
    <property type="protein sequence ID" value="OJH39525.1"/>
    <property type="molecule type" value="Genomic_DNA"/>
</dbReference>
<evidence type="ECO:0000313" key="2">
    <source>
        <dbReference type="EMBL" id="OJH39525.1"/>
    </source>
</evidence>
<feature type="region of interest" description="Disordered" evidence="1">
    <location>
        <begin position="1"/>
        <end position="24"/>
    </location>
</feature>
<dbReference type="OrthoDB" id="3770261at2"/>
<name>A0A1L9BBB4_9BACT</name>
<protein>
    <submittedName>
        <fullName evidence="2">Uncharacterized protein</fullName>
    </submittedName>
</protein>